<protein>
    <recommendedName>
        <fullName evidence="3">BREX system P-loop protein BrxC</fullName>
    </recommendedName>
</protein>
<organism evidence="1 2">
    <name type="scientific">Parabacteroides faecalis</name>
    <dbReference type="NCBI Taxonomy" id="2924040"/>
    <lineage>
        <taxon>Bacteria</taxon>
        <taxon>Pseudomonadati</taxon>
        <taxon>Bacteroidota</taxon>
        <taxon>Bacteroidia</taxon>
        <taxon>Bacteroidales</taxon>
        <taxon>Tannerellaceae</taxon>
        <taxon>Parabacteroides</taxon>
    </lineage>
</organism>
<dbReference type="EMBL" id="JAKZMM010000088">
    <property type="protein sequence ID" value="MCJ2382452.1"/>
    <property type="molecule type" value="Genomic_DNA"/>
</dbReference>
<accession>A0ABT0C606</accession>
<evidence type="ECO:0000313" key="2">
    <source>
        <dbReference type="Proteomes" id="UP001165444"/>
    </source>
</evidence>
<comment type="caution">
    <text evidence="1">The sequence shown here is derived from an EMBL/GenBank/DDBJ whole genome shotgun (WGS) entry which is preliminary data.</text>
</comment>
<reference evidence="1 2" key="1">
    <citation type="submission" date="2022-03" db="EMBL/GenBank/DDBJ databases">
        <title>Parabacteroides sp. nov. isolated from swine feces.</title>
        <authorList>
            <person name="Bak J.E."/>
        </authorList>
    </citation>
    <scope>NUCLEOTIDE SEQUENCE [LARGE SCALE GENOMIC DNA]</scope>
    <source>
        <strain evidence="1 2">AGMB00274</strain>
    </source>
</reference>
<evidence type="ECO:0008006" key="3">
    <source>
        <dbReference type="Google" id="ProtNLM"/>
    </source>
</evidence>
<keyword evidence="2" id="KW-1185">Reference proteome</keyword>
<proteinExistence type="predicted"/>
<dbReference type="Proteomes" id="UP001165444">
    <property type="component" value="Unassembled WGS sequence"/>
</dbReference>
<name>A0ABT0C606_9BACT</name>
<sequence length="90" mass="10115">MTKIKDILSIHLEEDIKSVIDLNQQDEQSVIDELDGFILTESLAKHLADFCDFYTSNTAQPGLWLSGFYGSGKSYFSKMIGFLFLNSATL</sequence>
<dbReference type="RefSeq" id="WP_243326763.1">
    <property type="nucleotide sequence ID" value="NZ_JAKZMM010000088.1"/>
</dbReference>
<evidence type="ECO:0000313" key="1">
    <source>
        <dbReference type="EMBL" id="MCJ2382452.1"/>
    </source>
</evidence>
<gene>
    <name evidence="1" type="ORF">MUN53_17900</name>
</gene>